<protein>
    <submittedName>
        <fullName evidence="2">Phosphotransferase</fullName>
    </submittedName>
</protein>
<dbReference type="EMBL" id="WTYL01000003">
    <property type="protein sequence ID" value="MXP45348.1"/>
    <property type="molecule type" value="Genomic_DNA"/>
</dbReference>
<gene>
    <name evidence="2" type="ORF">GRI65_12905</name>
</gene>
<dbReference type="OrthoDB" id="3806873at2"/>
<dbReference type="InterPro" id="IPR002575">
    <property type="entry name" value="Aminoglycoside_PTrfase"/>
</dbReference>
<dbReference type="AlphaFoldDB" id="A0A845B4L8"/>
<proteinExistence type="predicted"/>
<evidence type="ECO:0000313" key="3">
    <source>
        <dbReference type="Proteomes" id="UP000431922"/>
    </source>
</evidence>
<accession>A0A845B4L8</accession>
<dbReference type="Proteomes" id="UP000431922">
    <property type="component" value="Unassembled WGS sequence"/>
</dbReference>
<feature type="domain" description="Aminoglycoside phosphotransferase" evidence="1">
    <location>
        <begin position="26"/>
        <end position="249"/>
    </location>
</feature>
<dbReference type="InterPro" id="IPR011009">
    <property type="entry name" value="Kinase-like_dom_sf"/>
</dbReference>
<dbReference type="Gene3D" id="3.30.200.20">
    <property type="entry name" value="Phosphorylase Kinase, domain 1"/>
    <property type="match status" value="1"/>
</dbReference>
<dbReference type="PANTHER" id="PTHR47829:SF1">
    <property type="entry name" value="HAD FAMILY PHOSPHATASE"/>
    <property type="match status" value="1"/>
</dbReference>
<dbReference type="Gene3D" id="3.90.1200.10">
    <property type="match status" value="1"/>
</dbReference>
<dbReference type="RefSeq" id="WP_160756959.1">
    <property type="nucleotide sequence ID" value="NZ_WTYL01000003.1"/>
</dbReference>
<evidence type="ECO:0000259" key="1">
    <source>
        <dbReference type="Pfam" id="PF01636"/>
    </source>
</evidence>
<dbReference type="InterPro" id="IPR041726">
    <property type="entry name" value="ACAD10_11_N"/>
</dbReference>
<dbReference type="CDD" id="cd05154">
    <property type="entry name" value="ACAD10_11_N-like"/>
    <property type="match status" value="1"/>
</dbReference>
<dbReference type="PANTHER" id="PTHR47829">
    <property type="entry name" value="HYDROLASE, PUTATIVE (AFU_ORTHOLOGUE AFUA_1G12880)-RELATED"/>
    <property type="match status" value="1"/>
</dbReference>
<dbReference type="SUPFAM" id="SSF56112">
    <property type="entry name" value="Protein kinase-like (PK-like)"/>
    <property type="match status" value="1"/>
</dbReference>
<name>A0A845B4L8_9SPHN</name>
<dbReference type="InterPro" id="IPR052898">
    <property type="entry name" value="ACAD10-like"/>
</dbReference>
<comment type="caution">
    <text evidence="2">The sequence shown here is derived from an EMBL/GenBank/DDBJ whole genome shotgun (WGS) entry which is preliminary data.</text>
</comment>
<dbReference type="Pfam" id="PF01636">
    <property type="entry name" value="APH"/>
    <property type="match status" value="1"/>
</dbReference>
<dbReference type="GO" id="GO:0016740">
    <property type="term" value="F:transferase activity"/>
    <property type="evidence" value="ECO:0007669"/>
    <property type="project" value="UniProtKB-KW"/>
</dbReference>
<keyword evidence="3" id="KW-1185">Reference proteome</keyword>
<keyword evidence="2" id="KW-0808">Transferase</keyword>
<reference evidence="2 3" key="1">
    <citation type="submission" date="2019-12" db="EMBL/GenBank/DDBJ databases">
        <title>Genomic-based taxomic classification of the family Erythrobacteraceae.</title>
        <authorList>
            <person name="Xu L."/>
        </authorList>
    </citation>
    <scope>NUCLEOTIDE SEQUENCE [LARGE SCALE GENOMIC DNA]</scope>
    <source>
        <strain evidence="2 3">KCTC 42453</strain>
    </source>
</reference>
<sequence>MSDTASRFARWAQEQAGIDEAVIGQTLTGGNANVTRLVDTAQGQMVLRHPPADTVSALAGAGIEREYRFLEALGGKAPVANPIAWCGDSAVLGVPFSLTGFVHGVSITEDLPVSYQDSIETRSSIGAALIAALASIHVIDPEGLGLGDPDKARSFVRRQVTRWRDVRRKDQVRVLPQIDKIAAWLLTNCPDPQAIRIVHCDYHLDNTLMDETALKVNAILDWEMATLADPMVDLGLVTALWNRDEDGPLGFRFVQRISNRGGVVSGSELAAQWAQTTELSIAQLQYYQVFALWRLAAIVEGAFVLYRKGQVDGAYERGLEQDVPALLSAADLLTRTGVTA</sequence>
<organism evidence="2 3">
    <name type="scientific">Allopontixanthobacter sediminis</name>
    <dbReference type="NCBI Taxonomy" id="1689985"/>
    <lineage>
        <taxon>Bacteria</taxon>
        <taxon>Pseudomonadati</taxon>
        <taxon>Pseudomonadota</taxon>
        <taxon>Alphaproteobacteria</taxon>
        <taxon>Sphingomonadales</taxon>
        <taxon>Erythrobacteraceae</taxon>
        <taxon>Allopontixanthobacter</taxon>
    </lineage>
</organism>
<evidence type="ECO:0000313" key="2">
    <source>
        <dbReference type="EMBL" id="MXP45348.1"/>
    </source>
</evidence>